<evidence type="ECO:0000313" key="7">
    <source>
        <dbReference type="Proteomes" id="UP000053201"/>
    </source>
</evidence>
<keyword evidence="3" id="KW-1015">Disulfide bond</keyword>
<dbReference type="GO" id="GO:0005634">
    <property type="term" value="C:nucleus"/>
    <property type="evidence" value="ECO:0007669"/>
    <property type="project" value="TreeGrafter"/>
</dbReference>
<name>A0A0L0HL40_SPIPD</name>
<evidence type="ECO:0000256" key="2">
    <source>
        <dbReference type="ARBA" id="ARBA00022982"/>
    </source>
</evidence>
<feature type="domain" description="Glutaredoxin" evidence="5">
    <location>
        <begin position="96"/>
        <end position="158"/>
    </location>
</feature>
<keyword evidence="2" id="KW-0249">Electron transport</keyword>
<dbReference type="Gene3D" id="3.40.30.10">
    <property type="entry name" value="Glutaredoxin"/>
    <property type="match status" value="1"/>
</dbReference>
<dbReference type="PANTHER" id="PTHR45694:SF18">
    <property type="entry name" value="GLUTAREDOXIN-1-RELATED"/>
    <property type="match status" value="1"/>
</dbReference>
<evidence type="ECO:0000256" key="1">
    <source>
        <dbReference type="ARBA" id="ARBA00022448"/>
    </source>
</evidence>
<evidence type="ECO:0000313" key="6">
    <source>
        <dbReference type="EMBL" id="KND01549.1"/>
    </source>
</evidence>
<dbReference type="GO" id="GO:0034599">
    <property type="term" value="P:cellular response to oxidative stress"/>
    <property type="evidence" value="ECO:0007669"/>
    <property type="project" value="TreeGrafter"/>
</dbReference>
<proteinExistence type="predicted"/>
<dbReference type="GO" id="GO:0015038">
    <property type="term" value="F:glutathione disulfide oxidoreductase activity"/>
    <property type="evidence" value="ECO:0007669"/>
    <property type="project" value="TreeGrafter"/>
</dbReference>
<dbReference type="InterPro" id="IPR011899">
    <property type="entry name" value="Glutaredoxin_euk/vir"/>
</dbReference>
<keyword evidence="1" id="KW-0813">Transport</keyword>
<dbReference type="GeneID" id="27686875"/>
<dbReference type="OMA" id="HVGGCED"/>
<dbReference type="eggNOG" id="KOG1752">
    <property type="taxonomic scope" value="Eukaryota"/>
</dbReference>
<dbReference type="InterPro" id="IPR036249">
    <property type="entry name" value="Thioredoxin-like_sf"/>
</dbReference>
<dbReference type="EMBL" id="KQ257454">
    <property type="protein sequence ID" value="KND01549.1"/>
    <property type="molecule type" value="Genomic_DNA"/>
</dbReference>
<dbReference type="OrthoDB" id="418495at2759"/>
<dbReference type="VEuPathDB" id="FungiDB:SPPG_03350"/>
<dbReference type="PROSITE" id="PS51354">
    <property type="entry name" value="GLUTAREDOXIN_2"/>
    <property type="match status" value="1"/>
</dbReference>
<dbReference type="PROSITE" id="PS00195">
    <property type="entry name" value="GLUTAREDOXIN_1"/>
    <property type="match status" value="1"/>
</dbReference>
<dbReference type="InParanoid" id="A0A0L0HL40"/>
<evidence type="ECO:0000256" key="4">
    <source>
        <dbReference type="ARBA" id="ARBA00023284"/>
    </source>
</evidence>
<dbReference type="NCBIfam" id="TIGR02180">
    <property type="entry name" value="GRX_euk"/>
    <property type="match status" value="1"/>
</dbReference>
<dbReference type="STRING" id="645134.A0A0L0HL40"/>
<dbReference type="SUPFAM" id="SSF52833">
    <property type="entry name" value="Thioredoxin-like"/>
    <property type="match status" value="1"/>
</dbReference>
<keyword evidence="4" id="KW-0676">Redox-active center</keyword>
<reference evidence="6 7" key="1">
    <citation type="submission" date="2009-08" db="EMBL/GenBank/DDBJ databases">
        <title>The Genome Sequence of Spizellomyces punctatus strain DAOM BR117.</title>
        <authorList>
            <consortium name="The Broad Institute Genome Sequencing Platform"/>
            <person name="Russ C."/>
            <person name="Cuomo C."/>
            <person name="Shea T."/>
            <person name="Young S.K."/>
            <person name="Zeng Q."/>
            <person name="Koehrsen M."/>
            <person name="Haas B."/>
            <person name="Borodovsky M."/>
            <person name="Guigo R."/>
            <person name="Alvarado L."/>
            <person name="Berlin A."/>
            <person name="Bochicchio J."/>
            <person name="Borenstein D."/>
            <person name="Chapman S."/>
            <person name="Chen Z."/>
            <person name="Engels R."/>
            <person name="Freedman E."/>
            <person name="Gellesch M."/>
            <person name="Goldberg J."/>
            <person name="Griggs A."/>
            <person name="Gujja S."/>
            <person name="Heiman D."/>
            <person name="Hepburn T."/>
            <person name="Howarth C."/>
            <person name="Jen D."/>
            <person name="Larson L."/>
            <person name="Lewis B."/>
            <person name="Mehta T."/>
            <person name="Park D."/>
            <person name="Pearson M."/>
            <person name="Roberts A."/>
            <person name="Saif S."/>
            <person name="Shenoy N."/>
            <person name="Sisk P."/>
            <person name="Stolte C."/>
            <person name="Sykes S."/>
            <person name="Thomson T."/>
            <person name="Walk T."/>
            <person name="White J."/>
            <person name="Yandava C."/>
            <person name="Burger G."/>
            <person name="Gray M.W."/>
            <person name="Holland P.W.H."/>
            <person name="King N."/>
            <person name="Lang F.B.F."/>
            <person name="Roger A.J."/>
            <person name="Ruiz-Trillo I."/>
            <person name="Lander E."/>
            <person name="Nusbaum C."/>
        </authorList>
    </citation>
    <scope>NUCLEOTIDE SEQUENCE [LARGE SCALE GENOMIC DNA]</scope>
    <source>
        <strain evidence="6 7">DAOM BR117</strain>
    </source>
</reference>
<dbReference type="FunFam" id="3.40.30.10:FF:000276">
    <property type="entry name" value="Glutaredoxin 3"/>
    <property type="match status" value="1"/>
</dbReference>
<dbReference type="AlphaFoldDB" id="A0A0L0HL40"/>
<keyword evidence="7" id="KW-1185">Reference proteome</keyword>
<organism evidence="6 7">
    <name type="scientific">Spizellomyces punctatus (strain DAOM BR117)</name>
    <dbReference type="NCBI Taxonomy" id="645134"/>
    <lineage>
        <taxon>Eukaryota</taxon>
        <taxon>Fungi</taxon>
        <taxon>Fungi incertae sedis</taxon>
        <taxon>Chytridiomycota</taxon>
        <taxon>Chytridiomycota incertae sedis</taxon>
        <taxon>Chytridiomycetes</taxon>
        <taxon>Spizellomycetales</taxon>
        <taxon>Spizellomycetaceae</taxon>
        <taxon>Spizellomyces</taxon>
    </lineage>
</organism>
<dbReference type="Pfam" id="PF00462">
    <property type="entry name" value="Glutaredoxin"/>
    <property type="match status" value="1"/>
</dbReference>
<dbReference type="InterPro" id="IPR002109">
    <property type="entry name" value="Glutaredoxin"/>
</dbReference>
<gene>
    <name evidence="6" type="ORF">SPPG_03350</name>
</gene>
<sequence>MLHRFLARVTRTFQPRPSNLVLRRVPRNSRTKGPLTLAFFSSTATSMGSDSNDNGVVCENGVCHIDFSKRRKAQPASSSTSDIPSRVEDTIASNRVVIYSKTYCPYCDKAKALFTSKGVDFVTIELDNVQDGEAMHGYLKEKTAQTTVPNIFVSKKHVGGFTDLRELEENGELQTLLSA</sequence>
<dbReference type="CDD" id="cd03419">
    <property type="entry name" value="GRX_GRXh_1_2_like"/>
    <property type="match status" value="1"/>
</dbReference>
<dbReference type="GO" id="GO:0005737">
    <property type="term" value="C:cytoplasm"/>
    <property type="evidence" value="ECO:0007669"/>
    <property type="project" value="TreeGrafter"/>
</dbReference>
<evidence type="ECO:0000256" key="3">
    <source>
        <dbReference type="ARBA" id="ARBA00023157"/>
    </source>
</evidence>
<dbReference type="InterPro" id="IPR011767">
    <property type="entry name" value="GLR_AS"/>
</dbReference>
<protein>
    <submittedName>
        <fullName evidence="6">Glutaredoxin</fullName>
    </submittedName>
</protein>
<dbReference type="PRINTS" id="PR00160">
    <property type="entry name" value="GLUTAREDOXIN"/>
</dbReference>
<dbReference type="Proteomes" id="UP000053201">
    <property type="component" value="Unassembled WGS sequence"/>
</dbReference>
<dbReference type="PANTHER" id="PTHR45694">
    <property type="entry name" value="GLUTAREDOXIN 2"/>
    <property type="match status" value="1"/>
</dbReference>
<dbReference type="RefSeq" id="XP_016609588.1">
    <property type="nucleotide sequence ID" value="XM_016751622.1"/>
</dbReference>
<accession>A0A0L0HL40</accession>
<dbReference type="InterPro" id="IPR014025">
    <property type="entry name" value="Glutaredoxin_subgr"/>
</dbReference>
<evidence type="ECO:0000259" key="5">
    <source>
        <dbReference type="Pfam" id="PF00462"/>
    </source>
</evidence>